<feature type="compositionally biased region" description="Basic residues" evidence="1">
    <location>
        <begin position="1"/>
        <end position="18"/>
    </location>
</feature>
<reference evidence="3" key="1">
    <citation type="journal article" date="2018" name="DNA Res.">
        <title>Multiple hybrid de novo genome assembly of finger millet, an orphan allotetraploid crop.</title>
        <authorList>
            <person name="Hatakeyama M."/>
            <person name="Aluri S."/>
            <person name="Balachadran M.T."/>
            <person name="Sivarajan S.R."/>
            <person name="Patrignani A."/>
            <person name="Gruter S."/>
            <person name="Poveda L."/>
            <person name="Shimizu-Inatsugi R."/>
            <person name="Baeten J."/>
            <person name="Francoijs K.J."/>
            <person name="Nataraja K.N."/>
            <person name="Reddy Y.A.N."/>
            <person name="Phadnis S."/>
            <person name="Ravikumar R.L."/>
            <person name="Schlapbach R."/>
            <person name="Sreeman S.M."/>
            <person name="Shimizu K.K."/>
        </authorList>
    </citation>
    <scope>NUCLEOTIDE SEQUENCE</scope>
</reference>
<keyword evidence="4" id="KW-1185">Reference proteome</keyword>
<keyword evidence="2" id="KW-0472">Membrane</keyword>
<keyword evidence="2" id="KW-0812">Transmembrane</keyword>
<dbReference type="PANTHER" id="PTHR33085">
    <property type="entry name" value="OS12G0113100 PROTEIN-RELATED"/>
    <property type="match status" value="1"/>
</dbReference>
<accession>A0AAV5DTT5</accession>
<dbReference type="Pfam" id="PF07893">
    <property type="entry name" value="DUF1668"/>
    <property type="match status" value="1"/>
</dbReference>
<evidence type="ECO:0000313" key="4">
    <source>
        <dbReference type="Proteomes" id="UP001054889"/>
    </source>
</evidence>
<comment type="caution">
    <text evidence="3">The sequence shown here is derived from an EMBL/GenBank/DDBJ whole genome shotgun (WGS) entry which is preliminary data.</text>
</comment>
<evidence type="ECO:0000256" key="1">
    <source>
        <dbReference type="SAM" id="MobiDB-lite"/>
    </source>
</evidence>
<protein>
    <submittedName>
        <fullName evidence="3">Uncharacterized protein</fullName>
    </submittedName>
</protein>
<keyword evidence="2" id="KW-1133">Transmembrane helix</keyword>
<organism evidence="3 4">
    <name type="scientific">Eleusine coracana subsp. coracana</name>
    <dbReference type="NCBI Taxonomy" id="191504"/>
    <lineage>
        <taxon>Eukaryota</taxon>
        <taxon>Viridiplantae</taxon>
        <taxon>Streptophyta</taxon>
        <taxon>Embryophyta</taxon>
        <taxon>Tracheophyta</taxon>
        <taxon>Spermatophyta</taxon>
        <taxon>Magnoliopsida</taxon>
        <taxon>Liliopsida</taxon>
        <taxon>Poales</taxon>
        <taxon>Poaceae</taxon>
        <taxon>PACMAD clade</taxon>
        <taxon>Chloridoideae</taxon>
        <taxon>Cynodonteae</taxon>
        <taxon>Eleusininae</taxon>
        <taxon>Eleusine</taxon>
    </lineage>
</organism>
<feature type="transmembrane region" description="Helical" evidence="2">
    <location>
        <begin position="254"/>
        <end position="273"/>
    </location>
</feature>
<dbReference type="InterPro" id="IPR012871">
    <property type="entry name" value="DUF1668_ORYSA"/>
</dbReference>
<proteinExistence type="predicted"/>
<name>A0AAV5DTT5_ELECO</name>
<evidence type="ECO:0000256" key="2">
    <source>
        <dbReference type="SAM" id="Phobius"/>
    </source>
</evidence>
<reference evidence="3" key="2">
    <citation type="submission" date="2021-12" db="EMBL/GenBank/DDBJ databases">
        <title>Resequencing data analysis of finger millet.</title>
        <authorList>
            <person name="Hatakeyama M."/>
            <person name="Aluri S."/>
            <person name="Balachadran M.T."/>
            <person name="Sivarajan S.R."/>
            <person name="Poveda L."/>
            <person name="Shimizu-Inatsugi R."/>
            <person name="Schlapbach R."/>
            <person name="Sreeman S.M."/>
            <person name="Shimizu K.K."/>
        </authorList>
    </citation>
    <scope>NUCLEOTIDE SEQUENCE</scope>
</reference>
<sequence>MERQKRKKTRDRHGRRAKARFDKPKPSSVEDPELEEREDRDRNRAGYLDEIVSDDWQEADADRQARDLDLAGIDSREIRDRSAYLVACHWDWSMTSRRYSVYKMVDLAASSSARGQRLKRLGCFKADAAGKVFTSVSSRNRAWIVGVGGDHGETVIFDTSSSSNNNKVIQGPNLNSAKRYPILMTIGDKVYAMSKTPSWISDPDFPPWFEVLDLSKAKVVTIAGKLHLEDCSWTPLPHPPCMPWELSLTGFTRLPIVILMSYVVVGTYILVSFNEPWGTYAFDTNAQEWHKVDEDNLPFTGRATPLIGSVFLAEPRKKVRLINAYRIHVTTSDDGDNNPLIKLSIAVLPVKYMGREVRVGPAFSSMDNESFCSLNLSVDTNNLTYRHDTGAVFPRTVHANLTRYQIEDPSSLLENREEDMLAVNPEVAIYSEQEHILNITSKTHVFFPCGFCLVLM</sequence>
<dbReference type="Proteomes" id="UP001054889">
    <property type="component" value="Unassembled WGS sequence"/>
</dbReference>
<gene>
    <name evidence="3" type="primary">gb00613</name>
    <name evidence="3" type="ORF">PR202_gb00613</name>
</gene>
<dbReference type="AlphaFoldDB" id="A0AAV5DTT5"/>
<dbReference type="PANTHER" id="PTHR33085:SF37">
    <property type="entry name" value="OS12G0139800 PROTEIN"/>
    <property type="match status" value="1"/>
</dbReference>
<feature type="region of interest" description="Disordered" evidence="1">
    <location>
        <begin position="1"/>
        <end position="42"/>
    </location>
</feature>
<evidence type="ECO:0000313" key="3">
    <source>
        <dbReference type="EMBL" id="GJN13862.1"/>
    </source>
</evidence>
<dbReference type="EMBL" id="BQKI01000071">
    <property type="protein sequence ID" value="GJN13862.1"/>
    <property type="molecule type" value="Genomic_DNA"/>
</dbReference>